<evidence type="ECO:0000313" key="2">
    <source>
        <dbReference type="EMBL" id="SPD85868.1"/>
    </source>
</evidence>
<dbReference type="AlphaFoldDB" id="A0A2N9JEC8"/>
<sequence>MMTMISMMGAAAVRATHVAVGHAAPLLVPMKVCPKAPPGAQKYADDITGYVLWGVIALFGVGVVIAIGAIVAGRVFNMPHASKAGIIGIFVVILAAFLYVIAPPIVDSILGNGCI</sequence>
<organism evidence="2 3">
    <name type="scientific">Micropruina glycogenica</name>
    <dbReference type="NCBI Taxonomy" id="75385"/>
    <lineage>
        <taxon>Bacteria</taxon>
        <taxon>Bacillati</taxon>
        <taxon>Actinomycetota</taxon>
        <taxon>Actinomycetes</taxon>
        <taxon>Propionibacteriales</taxon>
        <taxon>Nocardioidaceae</taxon>
        <taxon>Micropruina</taxon>
    </lineage>
</organism>
<reference evidence="2 3" key="1">
    <citation type="submission" date="2018-02" db="EMBL/GenBank/DDBJ databases">
        <authorList>
            <person name="Cohen D.B."/>
            <person name="Kent A.D."/>
        </authorList>
    </citation>
    <scope>NUCLEOTIDE SEQUENCE [LARGE SCALE GENOMIC DNA]</scope>
    <source>
        <strain evidence="2">1</strain>
    </source>
</reference>
<evidence type="ECO:0000256" key="1">
    <source>
        <dbReference type="SAM" id="Phobius"/>
    </source>
</evidence>
<accession>A0A2N9JEC8</accession>
<feature type="transmembrane region" description="Helical" evidence="1">
    <location>
        <begin position="84"/>
        <end position="102"/>
    </location>
</feature>
<keyword evidence="1" id="KW-0472">Membrane</keyword>
<dbReference type="Proteomes" id="UP000238164">
    <property type="component" value="Chromosome 1"/>
</dbReference>
<keyword evidence="1" id="KW-0812">Transmembrane</keyword>
<keyword evidence="1" id="KW-1133">Transmembrane helix</keyword>
<name>A0A2N9JEC8_9ACTN</name>
<gene>
    <name evidence="2" type="ORF">MPLG2_0832</name>
</gene>
<protein>
    <submittedName>
        <fullName evidence="2">Uncharacterized protein</fullName>
    </submittedName>
</protein>
<proteinExistence type="predicted"/>
<dbReference type="KEGG" id="mgg:MPLG2_0832"/>
<evidence type="ECO:0000313" key="3">
    <source>
        <dbReference type="Proteomes" id="UP000238164"/>
    </source>
</evidence>
<keyword evidence="3" id="KW-1185">Reference proteome</keyword>
<dbReference type="EMBL" id="LT985188">
    <property type="protein sequence ID" value="SPD85868.1"/>
    <property type="molecule type" value="Genomic_DNA"/>
</dbReference>
<feature type="transmembrane region" description="Helical" evidence="1">
    <location>
        <begin position="47"/>
        <end position="72"/>
    </location>
</feature>